<dbReference type="InterPro" id="IPR050481">
    <property type="entry name" value="UDP-glycosyltransf_plant"/>
</dbReference>
<organism evidence="7 8">
    <name type="scientific">Linum tenue</name>
    <dbReference type="NCBI Taxonomy" id="586396"/>
    <lineage>
        <taxon>Eukaryota</taxon>
        <taxon>Viridiplantae</taxon>
        <taxon>Streptophyta</taxon>
        <taxon>Embryophyta</taxon>
        <taxon>Tracheophyta</taxon>
        <taxon>Spermatophyta</taxon>
        <taxon>Magnoliopsida</taxon>
        <taxon>eudicotyledons</taxon>
        <taxon>Gunneridae</taxon>
        <taxon>Pentapetalae</taxon>
        <taxon>rosids</taxon>
        <taxon>fabids</taxon>
        <taxon>Malpighiales</taxon>
        <taxon>Linaceae</taxon>
        <taxon>Linum</taxon>
    </lineage>
</organism>
<evidence type="ECO:0000256" key="3">
    <source>
        <dbReference type="ARBA" id="ARBA00022679"/>
    </source>
</evidence>
<evidence type="ECO:0000256" key="4">
    <source>
        <dbReference type="ARBA" id="ARBA00047606"/>
    </source>
</evidence>
<dbReference type="PANTHER" id="PTHR48048">
    <property type="entry name" value="GLYCOSYLTRANSFERASE"/>
    <property type="match status" value="1"/>
</dbReference>
<evidence type="ECO:0000256" key="6">
    <source>
        <dbReference type="RuleBase" id="RU362057"/>
    </source>
</evidence>
<dbReference type="InterPro" id="IPR002213">
    <property type="entry name" value="UDP_glucos_trans"/>
</dbReference>
<comment type="caution">
    <text evidence="7">The sequence shown here is derived from an EMBL/GenBank/DDBJ whole genome shotgun (WGS) entry which is preliminary data.</text>
</comment>
<dbReference type="PROSITE" id="PS00375">
    <property type="entry name" value="UDPGT"/>
    <property type="match status" value="1"/>
</dbReference>
<dbReference type="Pfam" id="PF00201">
    <property type="entry name" value="UDPGT"/>
    <property type="match status" value="1"/>
</dbReference>
<dbReference type="FunFam" id="3.40.50.2000:FF:000056">
    <property type="entry name" value="Glycosyltransferase"/>
    <property type="match status" value="1"/>
</dbReference>
<dbReference type="CDD" id="cd03784">
    <property type="entry name" value="GT1_Gtf-like"/>
    <property type="match status" value="1"/>
</dbReference>
<dbReference type="EC" id="2.4.1.-" evidence="6"/>
<evidence type="ECO:0000313" key="8">
    <source>
        <dbReference type="Proteomes" id="UP001154282"/>
    </source>
</evidence>
<sequence length="458" mass="50238">MIQLAKQLVNHDHRLSATICLIPLPSGNNTNLTAGDDSRVRFVNLPAVKPPPDTDPARFLPTILEGSKRHIKELVGSDVARLAGFVVDMLCCTAMMDLGSELGVPPYVFYPSGANFLGFMLELQALHDEGKLGDLAELKDTESEMAIPSLEKPLPCKFLPSVVVEKEWLPLLIDNTRRLREARGIVVNTFLELETYALGSVSVAGNPPVYPVGPLLNLNSARPEEEEEEEYKEAVQGNEEVMEWLDNQPAASVVFLCFGSMGSFGKEQVTEIAVALERCGQRFLWSLRRSPEAGEVGPPSEYGNFDEAPLPAGFLDRVSGIGKVIGWAPQTAVLRHVAVGGFVSHCGWNSVLESIWFGVPVGAWPMYAEQQLNAFQLVEELGLAEEIKMDYRWDGGMMVTAEEIEGGIRRLMAAENDEGRKRKTVKEVSEMSKKALTEGGSSCSSLSRFIQDVIDNIS</sequence>
<dbReference type="EMBL" id="CAMGYJ010000009">
    <property type="protein sequence ID" value="CAI0542091.1"/>
    <property type="molecule type" value="Genomic_DNA"/>
</dbReference>
<accession>A0AAV0QB53</accession>
<comment type="pathway">
    <text evidence="1">Pigment biosynthesis; anthocyanin biosynthesis.</text>
</comment>
<evidence type="ECO:0000256" key="5">
    <source>
        <dbReference type="RuleBase" id="RU003718"/>
    </source>
</evidence>
<dbReference type="GO" id="GO:0047213">
    <property type="term" value="F:anthocyanidin 3-O-glucosyltransferase activity"/>
    <property type="evidence" value="ECO:0007669"/>
    <property type="project" value="UniProtKB-EC"/>
</dbReference>
<keyword evidence="8" id="KW-1185">Reference proteome</keyword>
<dbReference type="Proteomes" id="UP001154282">
    <property type="component" value="Unassembled WGS sequence"/>
</dbReference>
<dbReference type="SUPFAM" id="SSF53756">
    <property type="entry name" value="UDP-Glycosyltransferase/glycogen phosphorylase"/>
    <property type="match status" value="1"/>
</dbReference>
<reference evidence="7" key="1">
    <citation type="submission" date="2022-08" db="EMBL/GenBank/DDBJ databases">
        <authorList>
            <person name="Gutierrez-Valencia J."/>
        </authorList>
    </citation>
    <scope>NUCLEOTIDE SEQUENCE</scope>
</reference>
<evidence type="ECO:0000256" key="1">
    <source>
        <dbReference type="ARBA" id="ARBA00004935"/>
    </source>
</evidence>
<evidence type="ECO:0000313" key="7">
    <source>
        <dbReference type="EMBL" id="CAI0542091.1"/>
    </source>
</evidence>
<dbReference type="AlphaFoldDB" id="A0AAV0QB53"/>
<keyword evidence="5" id="KW-0328">Glycosyltransferase</keyword>
<dbReference type="PANTHER" id="PTHR48048:SF45">
    <property type="entry name" value="GLYCOSYLTRANSFERASE"/>
    <property type="match status" value="1"/>
</dbReference>
<proteinExistence type="inferred from homology"/>
<gene>
    <name evidence="7" type="ORF">LITE_LOCUS42361</name>
</gene>
<comment type="similarity">
    <text evidence="2 5">Belongs to the UDP-glycosyltransferase family.</text>
</comment>
<dbReference type="Gene3D" id="3.40.50.2000">
    <property type="entry name" value="Glycogen Phosphorylase B"/>
    <property type="match status" value="2"/>
</dbReference>
<keyword evidence="3 5" id="KW-0808">Transferase</keyword>
<comment type="catalytic activity">
    <reaction evidence="4">
        <text>an anthocyanidin + UDP-alpha-D-glucose + H(+) = an anthocyanidin 3-O-beta-D-glucoside + UDP</text>
        <dbReference type="Rhea" id="RHEA:20093"/>
        <dbReference type="ChEBI" id="CHEBI:15378"/>
        <dbReference type="ChEBI" id="CHEBI:16307"/>
        <dbReference type="ChEBI" id="CHEBI:58223"/>
        <dbReference type="ChEBI" id="CHEBI:58885"/>
        <dbReference type="ChEBI" id="CHEBI:143576"/>
        <dbReference type="EC" id="2.4.1.115"/>
    </reaction>
</comment>
<name>A0AAV0QB53_9ROSI</name>
<dbReference type="InterPro" id="IPR035595">
    <property type="entry name" value="UDP_glycos_trans_CS"/>
</dbReference>
<evidence type="ECO:0000256" key="2">
    <source>
        <dbReference type="ARBA" id="ARBA00009995"/>
    </source>
</evidence>
<protein>
    <recommendedName>
        <fullName evidence="6">Glycosyltransferase</fullName>
        <ecNumber evidence="6">2.4.1.-</ecNumber>
    </recommendedName>
</protein>